<dbReference type="PROSITE" id="PS50158">
    <property type="entry name" value="ZF_CCHC"/>
    <property type="match status" value="1"/>
</dbReference>
<comment type="caution">
    <text evidence="11">The sequence shown here is derived from an EMBL/GenBank/DDBJ whole genome shotgun (WGS) entry which is preliminary data.</text>
</comment>
<sequence length="753" mass="84903">MSIRFKFRSSLNFDTVEIENRPSISVGELRAKILRGKCSQQQQQGFDLIFSDALTGLEYKGDDSQIPSGSSVIVKRVPGGILPPAVSQNQTVKDVGMKESHSLKPANRSVDEFDNFGAHLCPMPDSNFPDFHPGFDKDNFIDSGSDGIDALRLKCQKPSSDDLGHAIPRGFNQPGNEGNEGSISPKVHEQMKLNKLPTHNYPAVESANLPLELKCLLCNTFFKEAVMIPCCQHSFCEKCIRQVLIDKGRCPRCFSVKCHVEDLLPNLSLRQAIEHFLESELLDAGLENNMQKYVPDGESGIQAKDVSCAFYEPQHQRDVPYGNSGNRNIKSAVPSHKVSQIDGVREGSRAPSADFQGENQPVPQANVHDEAESNTKRKGGFWIDSGGGDRNFSGLGGHRKGVRNCYTCGSPNHLMRDCPMTNPNPMFQPGNGAFHGGMPGYPPPYWNGNSLPSFRPYVNMYRNPAMMPFNASMVPVSPFAVPPYISSMHGSLPGPGGNMTMGNMGPPHHSDHFGLQHCENKRKHSNENLGREQLSDEEDDSSEYYQHNSPERSHDYKLHKDSSLSHSEDSLARRSGRQNQRDKYMHSDVRYVDERHEKSSRSSLAGRDKRTYHGERSSSGKEDPPRSSDRHSDGRHKHHHGELRKYHERRAHCDSGSSLGHHPDKKDVKRRVESDVRGFHKKHHTYSESGFEPSLPAERRGEYKDRDTGHDSRHSRHNVKHLRDKQHDDRRQLVNGSEDDHRDEYRYHKRRAH</sequence>
<keyword evidence="5" id="KW-0539">Nucleus</keyword>
<feature type="compositionally biased region" description="Basic and acidic residues" evidence="7">
    <location>
        <begin position="549"/>
        <end position="572"/>
    </location>
</feature>
<evidence type="ECO:0000259" key="8">
    <source>
        <dbReference type="PROSITE" id="PS50089"/>
    </source>
</evidence>
<evidence type="ECO:0000256" key="7">
    <source>
        <dbReference type="SAM" id="MobiDB-lite"/>
    </source>
</evidence>
<evidence type="ECO:0008006" key="13">
    <source>
        <dbReference type="Google" id="ProtNLM"/>
    </source>
</evidence>
<dbReference type="InterPro" id="IPR014891">
    <property type="entry name" value="DWNN_domain"/>
</dbReference>
<evidence type="ECO:0000256" key="1">
    <source>
        <dbReference type="ARBA" id="ARBA00004123"/>
    </source>
</evidence>
<dbReference type="PROSITE" id="PS51282">
    <property type="entry name" value="DWNN"/>
    <property type="match status" value="1"/>
</dbReference>
<dbReference type="Pfam" id="PF13923">
    <property type="entry name" value="zf-C3HC4_2"/>
    <property type="match status" value="1"/>
</dbReference>
<dbReference type="CDD" id="cd16620">
    <property type="entry name" value="vRING-HC-C4C4_RBBP6"/>
    <property type="match status" value="1"/>
</dbReference>
<accession>A0A2G9G1D9</accession>
<feature type="region of interest" description="Disordered" evidence="7">
    <location>
        <begin position="495"/>
        <end position="753"/>
    </location>
</feature>
<feature type="compositionally biased region" description="Basic and acidic residues" evidence="7">
    <location>
        <begin position="525"/>
        <end position="534"/>
    </location>
</feature>
<keyword evidence="4" id="KW-0862">Zinc</keyword>
<evidence type="ECO:0000259" key="9">
    <source>
        <dbReference type="PROSITE" id="PS50158"/>
    </source>
</evidence>
<evidence type="ECO:0000313" key="12">
    <source>
        <dbReference type="Proteomes" id="UP000231279"/>
    </source>
</evidence>
<dbReference type="GO" id="GO:0006397">
    <property type="term" value="P:mRNA processing"/>
    <property type="evidence" value="ECO:0007669"/>
    <property type="project" value="InterPro"/>
</dbReference>
<feature type="domain" description="RING-type" evidence="8">
    <location>
        <begin position="215"/>
        <end position="253"/>
    </location>
</feature>
<dbReference type="AlphaFoldDB" id="A0A2G9G1D9"/>
<dbReference type="Gene3D" id="3.10.20.90">
    <property type="entry name" value="Phosphatidylinositol 3-kinase Catalytic Subunit, Chain A, domain 1"/>
    <property type="match status" value="1"/>
</dbReference>
<feature type="compositionally biased region" description="Basic and acidic residues" evidence="7">
    <location>
        <begin position="579"/>
        <end position="632"/>
    </location>
</feature>
<dbReference type="PANTHER" id="PTHR15439">
    <property type="entry name" value="RETINOBLASTOMA-BINDING PROTEIN 6"/>
    <property type="match status" value="1"/>
</dbReference>
<feature type="domain" description="CCHC-type" evidence="9">
    <location>
        <begin position="405"/>
        <end position="419"/>
    </location>
</feature>
<evidence type="ECO:0000256" key="2">
    <source>
        <dbReference type="ARBA" id="ARBA00022723"/>
    </source>
</evidence>
<feature type="compositionally biased region" description="Basic residues" evidence="7">
    <location>
        <begin position="713"/>
        <end position="724"/>
    </location>
</feature>
<dbReference type="GO" id="GO:0008270">
    <property type="term" value="F:zinc ion binding"/>
    <property type="evidence" value="ECO:0007669"/>
    <property type="project" value="UniProtKB-KW"/>
</dbReference>
<feature type="compositionally biased region" description="Basic and acidic residues" evidence="7">
    <location>
        <begin position="725"/>
        <end position="746"/>
    </location>
</feature>
<keyword evidence="12" id="KW-1185">Reference proteome</keyword>
<feature type="region of interest" description="Disordered" evidence="7">
    <location>
        <begin position="332"/>
        <end position="387"/>
    </location>
</feature>
<dbReference type="InterPro" id="IPR001841">
    <property type="entry name" value="Znf_RING"/>
</dbReference>
<dbReference type="PROSITE" id="PS50089">
    <property type="entry name" value="ZF_RING_2"/>
    <property type="match status" value="1"/>
</dbReference>
<evidence type="ECO:0000256" key="5">
    <source>
        <dbReference type="ARBA" id="ARBA00023242"/>
    </source>
</evidence>
<organism evidence="11 12">
    <name type="scientific">Handroanthus impetiginosus</name>
    <dbReference type="NCBI Taxonomy" id="429701"/>
    <lineage>
        <taxon>Eukaryota</taxon>
        <taxon>Viridiplantae</taxon>
        <taxon>Streptophyta</taxon>
        <taxon>Embryophyta</taxon>
        <taxon>Tracheophyta</taxon>
        <taxon>Spermatophyta</taxon>
        <taxon>Magnoliopsida</taxon>
        <taxon>eudicotyledons</taxon>
        <taxon>Gunneridae</taxon>
        <taxon>Pentapetalae</taxon>
        <taxon>asterids</taxon>
        <taxon>lamiids</taxon>
        <taxon>Lamiales</taxon>
        <taxon>Bignoniaceae</taxon>
        <taxon>Crescentiina</taxon>
        <taxon>Tabebuia alliance</taxon>
        <taxon>Handroanthus</taxon>
    </lineage>
</organism>
<comment type="subcellular location">
    <subcellularLocation>
        <location evidence="1">Nucleus</location>
    </subcellularLocation>
</comment>
<feature type="compositionally biased region" description="Basic residues" evidence="7">
    <location>
        <begin position="633"/>
        <end position="650"/>
    </location>
</feature>
<dbReference type="SMART" id="SM01180">
    <property type="entry name" value="DWNN"/>
    <property type="match status" value="1"/>
</dbReference>
<dbReference type="Gene3D" id="3.30.40.10">
    <property type="entry name" value="Zinc/RING finger domain, C3HC4 (zinc finger)"/>
    <property type="match status" value="1"/>
</dbReference>
<dbReference type="SUPFAM" id="SSF57850">
    <property type="entry name" value="RING/U-box"/>
    <property type="match status" value="1"/>
</dbReference>
<evidence type="ECO:0000256" key="6">
    <source>
        <dbReference type="PROSITE-ProRule" id="PRU00047"/>
    </source>
</evidence>
<dbReference type="PANTHER" id="PTHR15439:SF11">
    <property type="entry name" value="E3 UBIQUITIN LIGASE PQT3-LIKE ISOFORM X1"/>
    <property type="match status" value="1"/>
</dbReference>
<dbReference type="InterPro" id="IPR017907">
    <property type="entry name" value="Znf_RING_CS"/>
</dbReference>
<proteinExistence type="predicted"/>
<dbReference type="Proteomes" id="UP000231279">
    <property type="component" value="Unassembled WGS sequence"/>
</dbReference>
<keyword evidence="3 6" id="KW-0863">Zinc-finger</keyword>
<dbReference type="InterPro" id="IPR013083">
    <property type="entry name" value="Znf_RING/FYVE/PHD"/>
</dbReference>
<feature type="compositionally biased region" description="Basic and acidic residues" evidence="7">
    <location>
        <begin position="697"/>
        <end position="712"/>
    </location>
</feature>
<dbReference type="GO" id="GO:0061630">
    <property type="term" value="F:ubiquitin protein ligase activity"/>
    <property type="evidence" value="ECO:0007669"/>
    <property type="project" value="InterPro"/>
</dbReference>
<reference evidence="12" key="1">
    <citation type="journal article" date="2018" name="Gigascience">
        <title>Genome assembly of the Pink Ipe (Handroanthus impetiginosus, Bignoniaceae), a highly valued, ecologically keystone Neotropical timber forest tree.</title>
        <authorList>
            <person name="Silva-Junior O.B."/>
            <person name="Grattapaglia D."/>
            <person name="Novaes E."/>
            <person name="Collevatti R.G."/>
        </authorList>
    </citation>
    <scope>NUCLEOTIDE SEQUENCE [LARGE SCALE GENOMIC DNA]</scope>
    <source>
        <strain evidence="12">cv. UFG-1</strain>
    </source>
</reference>
<dbReference type="PROSITE" id="PS00518">
    <property type="entry name" value="ZF_RING_1"/>
    <property type="match status" value="1"/>
</dbReference>
<evidence type="ECO:0000256" key="3">
    <source>
        <dbReference type="ARBA" id="ARBA00022771"/>
    </source>
</evidence>
<feature type="compositionally biased region" description="Basic and acidic residues" evidence="7">
    <location>
        <begin position="661"/>
        <end position="678"/>
    </location>
</feature>
<keyword evidence="2" id="KW-0479">Metal-binding</keyword>
<feature type="domain" description="DWNN" evidence="10">
    <location>
        <begin position="3"/>
        <end position="78"/>
    </location>
</feature>
<dbReference type="GO" id="GO:0003676">
    <property type="term" value="F:nucleic acid binding"/>
    <property type="evidence" value="ECO:0007669"/>
    <property type="project" value="InterPro"/>
</dbReference>
<dbReference type="GO" id="GO:0005634">
    <property type="term" value="C:nucleus"/>
    <property type="evidence" value="ECO:0007669"/>
    <property type="project" value="UniProtKB-SubCell"/>
</dbReference>
<dbReference type="InterPro" id="IPR001878">
    <property type="entry name" value="Znf_CCHC"/>
</dbReference>
<dbReference type="Pfam" id="PF00098">
    <property type="entry name" value="zf-CCHC"/>
    <property type="match status" value="1"/>
</dbReference>
<dbReference type="SMART" id="SM00343">
    <property type="entry name" value="ZnF_C2HC"/>
    <property type="match status" value="1"/>
</dbReference>
<evidence type="ECO:0000256" key="4">
    <source>
        <dbReference type="ARBA" id="ARBA00022833"/>
    </source>
</evidence>
<dbReference type="OrthoDB" id="106784at2759"/>
<dbReference type="STRING" id="429701.A0A2G9G1D9"/>
<dbReference type="Pfam" id="PF08783">
    <property type="entry name" value="DWNN"/>
    <property type="match status" value="1"/>
</dbReference>
<dbReference type="InterPro" id="IPR033489">
    <property type="entry name" value="RBBP6"/>
</dbReference>
<dbReference type="EMBL" id="NKXS01008151">
    <property type="protein sequence ID" value="PIM98709.1"/>
    <property type="molecule type" value="Genomic_DNA"/>
</dbReference>
<evidence type="ECO:0000259" key="10">
    <source>
        <dbReference type="PROSITE" id="PS51282"/>
    </source>
</evidence>
<protein>
    <recommendedName>
        <fullName evidence="13">E3 ubiquitin ligase</fullName>
    </recommendedName>
</protein>
<name>A0A2G9G1D9_9LAMI</name>
<evidence type="ECO:0000313" key="11">
    <source>
        <dbReference type="EMBL" id="PIM98709.1"/>
    </source>
</evidence>
<gene>
    <name evidence="11" type="ORF">CDL12_28808</name>
</gene>
<dbReference type="GO" id="GO:0006511">
    <property type="term" value="P:ubiquitin-dependent protein catabolic process"/>
    <property type="evidence" value="ECO:0007669"/>
    <property type="project" value="TreeGrafter"/>
</dbReference>
<dbReference type="GO" id="GO:0016567">
    <property type="term" value="P:protein ubiquitination"/>
    <property type="evidence" value="ECO:0007669"/>
    <property type="project" value="InterPro"/>
</dbReference>